<dbReference type="RefSeq" id="WP_029396413.1">
    <property type="nucleotide sequence ID" value="NZ_JAVRET010000036.1"/>
</dbReference>
<dbReference type="Proteomes" id="UP001183610">
    <property type="component" value="Unassembled WGS sequence"/>
</dbReference>
<comment type="caution">
    <text evidence="1">The sequence shown here is derived from an EMBL/GenBank/DDBJ whole genome shotgun (WGS) entry which is preliminary data.</text>
</comment>
<dbReference type="SUPFAM" id="SSF53474">
    <property type="entry name" value="alpha/beta-Hydrolases"/>
    <property type="match status" value="1"/>
</dbReference>
<dbReference type="GO" id="GO:0016787">
    <property type="term" value="F:hydrolase activity"/>
    <property type="evidence" value="ECO:0007669"/>
    <property type="project" value="UniProtKB-KW"/>
</dbReference>
<evidence type="ECO:0000313" key="2">
    <source>
        <dbReference type="Proteomes" id="UP001183610"/>
    </source>
</evidence>
<dbReference type="InterPro" id="IPR029058">
    <property type="entry name" value="AB_hydrolase_fold"/>
</dbReference>
<reference evidence="2" key="1">
    <citation type="submission" date="2023-07" db="EMBL/GenBank/DDBJ databases">
        <title>30 novel species of actinomycetes from the DSMZ collection.</title>
        <authorList>
            <person name="Nouioui I."/>
        </authorList>
    </citation>
    <scope>NUCLEOTIDE SEQUENCE [LARGE SCALE GENOMIC DNA]</scope>
    <source>
        <strain evidence="2">DSM 41979</strain>
    </source>
</reference>
<protein>
    <submittedName>
        <fullName evidence="1">Alpha/beta hydrolase</fullName>
    </submittedName>
</protein>
<organism evidence="1 2">
    <name type="scientific">Streptomyces evansiae</name>
    <dbReference type="NCBI Taxonomy" id="3075535"/>
    <lineage>
        <taxon>Bacteria</taxon>
        <taxon>Bacillati</taxon>
        <taxon>Actinomycetota</taxon>
        <taxon>Actinomycetes</taxon>
        <taxon>Kitasatosporales</taxon>
        <taxon>Streptomycetaceae</taxon>
        <taxon>Streptomyces</taxon>
    </lineage>
</organism>
<keyword evidence="1" id="KW-0378">Hydrolase</keyword>
<dbReference type="EMBL" id="JAVRET010000036">
    <property type="protein sequence ID" value="MDT0410682.1"/>
    <property type="molecule type" value="Genomic_DNA"/>
</dbReference>
<keyword evidence="2" id="KW-1185">Reference proteome</keyword>
<proteinExistence type="predicted"/>
<accession>A0ABU2R1X0</accession>
<dbReference type="Gene3D" id="3.40.50.1820">
    <property type="entry name" value="alpha/beta hydrolase"/>
    <property type="match status" value="1"/>
</dbReference>
<sequence>MAQRTTPEDGPRLGRMTGAGPEAVNAVALVLPSRTGRAGDGFGTGATVRRLARALARRGASAGLATYTVRVPGGGDPVESAERAARWAADESVRRHGDVPLALAGAGSGARAALRAAGHEAVTTVLALAPRLPEDDDPAAEPEPVRHLAGRHVLLVHGTDDRRTDPELSFRLAERAKKANRDVCRFEAHTDGHSLRRYRSEILALSCDFTLGSLCGLPYARTVEDALAAPPPLGLRMPLAAGFGETLRG</sequence>
<name>A0ABU2R1X0_9ACTN</name>
<evidence type="ECO:0000313" key="1">
    <source>
        <dbReference type="EMBL" id="MDT0410682.1"/>
    </source>
</evidence>
<gene>
    <name evidence="1" type="ORF">RM698_16675</name>
</gene>